<comment type="caution">
    <text evidence="2">The sequence shown here is derived from an EMBL/GenBank/DDBJ whole genome shotgun (WGS) entry which is preliminary data.</text>
</comment>
<protein>
    <submittedName>
        <fullName evidence="2">Uncharacterized protein</fullName>
    </submittedName>
</protein>
<evidence type="ECO:0000313" key="2">
    <source>
        <dbReference type="EMBL" id="GAG41351.1"/>
    </source>
</evidence>
<keyword evidence="1" id="KW-0812">Transmembrane</keyword>
<keyword evidence="1" id="KW-1133">Transmembrane helix</keyword>
<reference evidence="2" key="1">
    <citation type="journal article" date="2014" name="Front. Microbiol.">
        <title>High frequency of phylogenetically diverse reductive dehalogenase-homologous genes in deep subseafloor sedimentary metagenomes.</title>
        <authorList>
            <person name="Kawai M."/>
            <person name="Futagami T."/>
            <person name="Toyoda A."/>
            <person name="Takaki Y."/>
            <person name="Nishi S."/>
            <person name="Hori S."/>
            <person name="Arai W."/>
            <person name="Tsubouchi T."/>
            <person name="Morono Y."/>
            <person name="Uchiyama I."/>
            <person name="Ito T."/>
            <person name="Fujiyama A."/>
            <person name="Inagaki F."/>
            <person name="Takami H."/>
        </authorList>
    </citation>
    <scope>NUCLEOTIDE SEQUENCE</scope>
    <source>
        <strain evidence="2">Expedition CK06-06</strain>
    </source>
</reference>
<gene>
    <name evidence="2" type="ORF">S01H1_62487</name>
</gene>
<feature type="transmembrane region" description="Helical" evidence="1">
    <location>
        <begin position="6"/>
        <end position="25"/>
    </location>
</feature>
<sequence length="50" mass="6418">MTKLEIFFIEYVAYLFVLRFPNFFVDVYLKIPDKFVYTDYPYRKYVMQWR</sequence>
<feature type="non-terminal residue" evidence="2">
    <location>
        <position position="50"/>
    </location>
</feature>
<proteinExistence type="predicted"/>
<organism evidence="2">
    <name type="scientific">marine sediment metagenome</name>
    <dbReference type="NCBI Taxonomy" id="412755"/>
    <lineage>
        <taxon>unclassified sequences</taxon>
        <taxon>metagenomes</taxon>
        <taxon>ecological metagenomes</taxon>
    </lineage>
</organism>
<evidence type="ECO:0000256" key="1">
    <source>
        <dbReference type="SAM" id="Phobius"/>
    </source>
</evidence>
<dbReference type="AlphaFoldDB" id="X0YXQ9"/>
<name>X0YXQ9_9ZZZZ</name>
<dbReference type="EMBL" id="BARS01041044">
    <property type="protein sequence ID" value="GAG41351.1"/>
    <property type="molecule type" value="Genomic_DNA"/>
</dbReference>
<keyword evidence="1" id="KW-0472">Membrane</keyword>
<accession>X0YXQ9</accession>